<organism evidence="1 2">
    <name type="scientific">Funneliformis geosporum</name>
    <dbReference type="NCBI Taxonomy" id="1117311"/>
    <lineage>
        <taxon>Eukaryota</taxon>
        <taxon>Fungi</taxon>
        <taxon>Fungi incertae sedis</taxon>
        <taxon>Mucoromycota</taxon>
        <taxon>Glomeromycotina</taxon>
        <taxon>Glomeromycetes</taxon>
        <taxon>Glomerales</taxon>
        <taxon>Glomeraceae</taxon>
        <taxon>Funneliformis</taxon>
    </lineage>
</organism>
<comment type="caution">
    <text evidence="1">The sequence shown here is derived from an EMBL/GenBank/DDBJ whole genome shotgun (WGS) entry which is preliminary data.</text>
</comment>
<reference evidence="1" key="1">
    <citation type="submission" date="2022-08" db="EMBL/GenBank/DDBJ databases">
        <authorList>
            <person name="Kallberg Y."/>
            <person name="Tangrot J."/>
            <person name="Rosling A."/>
        </authorList>
    </citation>
    <scope>NUCLEOTIDE SEQUENCE</scope>
    <source>
        <strain evidence="1">Wild A</strain>
    </source>
</reference>
<proteinExistence type="predicted"/>
<feature type="non-terminal residue" evidence="1">
    <location>
        <position position="242"/>
    </location>
</feature>
<dbReference type="Proteomes" id="UP001153678">
    <property type="component" value="Unassembled WGS sequence"/>
</dbReference>
<sequence>IKELDKEKEEELEKFEKAIKERMLDDLSSWALDPEGFFYRVDGGLESLNLGGIVSKCVGIICLGNKDYRNEIVNGFINEIKQNPQDWKIRRAKPEETIYAEIENALNHKQNDIPIIKKKENYVCDACCQKQSYNIAFLIGVRDFINDTEIFLKRFRRLITKLPKFYDKLKDVEKSLILTDEEKQAEKKNHSFRINFLQEKNGGRQRDNIHLFKLCRKCLDELAEKEKVFFSENPDVKKVGEK</sequence>
<accession>A0A9W4T136</accession>
<gene>
    <name evidence="1" type="ORF">FWILDA_LOCUS12658</name>
</gene>
<dbReference type="EMBL" id="CAMKVN010004215">
    <property type="protein sequence ID" value="CAI2186600.1"/>
    <property type="molecule type" value="Genomic_DNA"/>
</dbReference>
<protein>
    <submittedName>
        <fullName evidence="1">19933_t:CDS:1</fullName>
    </submittedName>
</protein>
<name>A0A9W4T136_9GLOM</name>
<dbReference type="AlphaFoldDB" id="A0A9W4T136"/>
<evidence type="ECO:0000313" key="1">
    <source>
        <dbReference type="EMBL" id="CAI2186600.1"/>
    </source>
</evidence>
<dbReference type="OrthoDB" id="10665527at2759"/>
<evidence type="ECO:0000313" key="2">
    <source>
        <dbReference type="Proteomes" id="UP001153678"/>
    </source>
</evidence>
<keyword evidence="2" id="KW-1185">Reference proteome</keyword>